<dbReference type="InterPro" id="IPR035681">
    <property type="entry name" value="ComA-like_MBL"/>
</dbReference>
<dbReference type="SUPFAM" id="SSF56281">
    <property type="entry name" value="Metallo-hydrolase/oxidoreductase"/>
    <property type="match status" value="1"/>
</dbReference>
<feature type="transmembrane region" description="Helical" evidence="9">
    <location>
        <begin position="392"/>
        <end position="411"/>
    </location>
</feature>
<comment type="function">
    <text evidence="7">Counteracts the endogenous Pycsar antiviral defense system. Phosphodiesterase that enables metal-dependent hydrolysis of host cyclic nucleotide Pycsar defense signals such as cCMP and cUMP.</text>
</comment>
<feature type="transmembrane region" description="Helical" evidence="9">
    <location>
        <begin position="303"/>
        <end position="327"/>
    </location>
</feature>
<dbReference type="SMART" id="SM00849">
    <property type="entry name" value="Lactamase_B"/>
    <property type="match status" value="1"/>
</dbReference>
<feature type="transmembrane region" description="Helical" evidence="9">
    <location>
        <begin position="486"/>
        <end position="504"/>
    </location>
</feature>
<proteinExistence type="predicted"/>
<dbReference type="EMBL" id="SUPK01000002">
    <property type="protein sequence ID" value="TJY43480.1"/>
    <property type="molecule type" value="Genomic_DNA"/>
</dbReference>
<dbReference type="GO" id="GO:0030420">
    <property type="term" value="P:establishment of competence for transformation"/>
    <property type="evidence" value="ECO:0007669"/>
    <property type="project" value="InterPro"/>
</dbReference>
<dbReference type="Pfam" id="PF00753">
    <property type="entry name" value="Lactamase_B"/>
    <property type="match status" value="1"/>
</dbReference>
<evidence type="ECO:0000256" key="4">
    <source>
        <dbReference type="ARBA" id="ARBA00022989"/>
    </source>
</evidence>
<evidence type="ECO:0000256" key="5">
    <source>
        <dbReference type="ARBA" id="ARBA00023136"/>
    </source>
</evidence>
<evidence type="ECO:0000256" key="7">
    <source>
        <dbReference type="ARBA" id="ARBA00034301"/>
    </source>
</evidence>
<dbReference type="CDD" id="cd07731">
    <property type="entry name" value="ComA-like_MBL-fold"/>
    <property type="match status" value="1"/>
</dbReference>
<comment type="catalytic activity">
    <reaction evidence="6">
        <text>3',5'-cyclic CMP + H2O = CMP + H(+)</text>
        <dbReference type="Rhea" id="RHEA:72675"/>
        <dbReference type="ChEBI" id="CHEBI:15377"/>
        <dbReference type="ChEBI" id="CHEBI:15378"/>
        <dbReference type="ChEBI" id="CHEBI:58003"/>
        <dbReference type="ChEBI" id="CHEBI:60377"/>
    </reaction>
    <physiologicalReaction direction="left-to-right" evidence="6">
        <dbReference type="Rhea" id="RHEA:72676"/>
    </physiologicalReaction>
</comment>
<dbReference type="InterPro" id="IPR004797">
    <property type="entry name" value="Competence_ComEC/Rec2"/>
</dbReference>
<keyword evidence="5 9" id="KW-0472">Membrane</keyword>
<dbReference type="AlphaFoldDB" id="A0A4U0FF91"/>
<dbReference type="NCBIfam" id="TIGR00361">
    <property type="entry name" value="ComEC_Rec2"/>
    <property type="match status" value="1"/>
</dbReference>
<reference evidence="11 12" key="1">
    <citation type="submission" date="2019-04" db="EMBL/GenBank/DDBJ databases">
        <title>Cohnella sp. nov., isolated from soil.</title>
        <authorList>
            <person name="Kim W."/>
        </authorList>
    </citation>
    <scope>NUCLEOTIDE SEQUENCE [LARGE SCALE GENOMIC DNA]</scope>
    <source>
        <strain evidence="11 12">CAU 1483</strain>
    </source>
</reference>
<dbReference type="OrthoDB" id="9761531at2"/>
<dbReference type="InterPro" id="IPR036866">
    <property type="entry name" value="RibonucZ/Hydroxyglut_hydro"/>
</dbReference>
<dbReference type="RefSeq" id="WP_136776842.1">
    <property type="nucleotide sequence ID" value="NZ_SUPK01000002.1"/>
</dbReference>
<name>A0A4U0FF91_9BACL</name>
<dbReference type="GO" id="GO:0005886">
    <property type="term" value="C:plasma membrane"/>
    <property type="evidence" value="ECO:0007669"/>
    <property type="project" value="UniProtKB-SubCell"/>
</dbReference>
<evidence type="ECO:0000256" key="2">
    <source>
        <dbReference type="ARBA" id="ARBA00022475"/>
    </source>
</evidence>
<dbReference type="NCBIfam" id="TIGR00360">
    <property type="entry name" value="ComEC_N-term"/>
    <property type="match status" value="1"/>
</dbReference>
<feature type="transmembrane region" description="Helical" evidence="9">
    <location>
        <begin position="28"/>
        <end position="45"/>
    </location>
</feature>
<evidence type="ECO:0000256" key="3">
    <source>
        <dbReference type="ARBA" id="ARBA00022692"/>
    </source>
</evidence>
<protein>
    <submittedName>
        <fullName evidence="11">DNA internalization-related competence protein ComEC/Rec2</fullName>
    </submittedName>
</protein>
<feature type="transmembrane region" description="Helical" evidence="9">
    <location>
        <begin position="539"/>
        <end position="558"/>
    </location>
</feature>
<evidence type="ECO:0000256" key="9">
    <source>
        <dbReference type="SAM" id="Phobius"/>
    </source>
</evidence>
<comment type="caution">
    <text evidence="11">The sequence shown here is derived from an EMBL/GenBank/DDBJ whole genome shotgun (WGS) entry which is preliminary data.</text>
</comment>
<keyword evidence="4 9" id="KW-1133">Transmembrane helix</keyword>
<keyword evidence="3 9" id="KW-0812">Transmembrane</keyword>
<dbReference type="Pfam" id="PF13567">
    <property type="entry name" value="DUF4131"/>
    <property type="match status" value="1"/>
</dbReference>
<sequence length="852" mass="93824">MNRRPLVAFVCCWLTGVSIPSLWQGGTQFVVLAAAALLLIAARLVGRINGRLAAACVLALLLAFGERMLVDNGRVSDLSALWETEQLPIQADVTGRLSTGAQVDGDVATFQMSASGVRYRPSGGVLPISEPILVRVKLKTPDEQIRAARWKRGDLVKVSGAPERPADAGNFGAFDYKRYLERQGVYWIWSVQGADGVIRQDAAVPILVRPLRAVDELRTTIGGLTDRLYPGDDAGYMKGLVAGITEDIDPAQYDAFSRLGLTHILAISGLHVAVVVFIILRLAALAGLTRERAIDLAFSAMPVYMLLTGASPSAVRACLTAMIALAMARRHQLKDGLHLLAAAALIMTVWDPHTVENVSFQLSFAVTAGLLLFTPLVTGLLSFIPSKMFRETLAVGMTAQIVSFPLSAYYFHGLHLLSLPANLVLVPFISFVVLPLGMASVALGAAWFPLGWFPAKLASYANILTFEIVRRMDEWQGLRTVWPQTAWLWVIAAFGLLLVSASLLRRREAFKQEQEWSSAELEKETVPLGTSAVGSMRMLYWRLAVVLLCLLWTGWLVWGYRPVWLDRDAYVQFLDVGQGDAILIRTGKGRHILIDTGGTVTFRKPDEAWRERHDPYEVGRKLLVPLLRQRGVRELDALVLTHLDNDHIGGAEAVIRGVPVRAVIWNGTRKPGQSAERLLHLIRERGIPLYAARQGMKWQADASCELEVLYPGGSSAPPLLASIAEQNLQSVVLMINLYGRRFLFPGDLESSGEAEVVEAASHRSTATSSRTVDVLKAAHHGSKTSTGALWLHYWKPAQVVVSVGRRNLYGHPHETVVARIRDAGIPMFRTDRDGEIQYRIRPDGALQRRQKR</sequence>
<comment type="catalytic activity">
    <reaction evidence="8">
        <text>3',5'-cyclic UMP + H2O = UMP + H(+)</text>
        <dbReference type="Rhea" id="RHEA:70575"/>
        <dbReference type="ChEBI" id="CHEBI:15377"/>
        <dbReference type="ChEBI" id="CHEBI:15378"/>
        <dbReference type="ChEBI" id="CHEBI:57865"/>
        <dbReference type="ChEBI" id="CHEBI:184387"/>
    </reaction>
    <physiologicalReaction direction="left-to-right" evidence="8">
        <dbReference type="Rhea" id="RHEA:70576"/>
    </physiologicalReaction>
</comment>
<organism evidence="11 12">
    <name type="scientific">Cohnella pontilimi</name>
    <dbReference type="NCBI Taxonomy" id="2564100"/>
    <lineage>
        <taxon>Bacteria</taxon>
        <taxon>Bacillati</taxon>
        <taxon>Bacillota</taxon>
        <taxon>Bacilli</taxon>
        <taxon>Bacillales</taxon>
        <taxon>Paenibacillaceae</taxon>
        <taxon>Cohnella</taxon>
    </lineage>
</organism>
<gene>
    <name evidence="11" type="ORF">E5161_06255</name>
</gene>
<evidence type="ECO:0000256" key="6">
    <source>
        <dbReference type="ARBA" id="ARBA00034221"/>
    </source>
</evidence>
<dbReference type="Proteomes" id="UP000309673">
    <property type="component" value="Unassembled WGS sequence"/>
</dbReference>
<dbReference type="InterPro" id="IPR025405">
    <property type="entry name" value="DUF4131"/>
</dbReference>
<dbReference type="InterPro" id="IPR052159">
    <property type="entry name" value="Competence_DNA_uptake"/>
</dbReference>
<evidence type="ECO:0000313" key="12">
    <source>
        <dbReference type="Proteomes" id="UP000309673"/>
    </source>
</evidence>
<dbReference type="PANTHER" id="PTHR30619">
    <property type="entry name" value="DNA INTERNALIZATION/COMPETENCE PROTEIN COMEC/REC2"/>
    <property type="match status" value="1"/>
</dbReference>
<dbReference type="Pfam" id="PF03772">
    <property type="entry name" value="Competence"/>
    <property type="match status" value="1"/>
</dbReference>
<dbReference type="PANTHER" id="PTHR30619:SF7">
    <property type="entry name" value="BETA-LACTAMASE DOMAIN PROTEIN"/>
    <property type="match status" value="1"/>
</dbReference>
<keyword evidence="12" id="KW-1185">Reference proteome</keyword>
<dbReference type="InterPro" id="IPR004477">
    <property type="entry name" value="ComEC_N"/>
</dbReference>
<comment type="subcellular location">
    <subcellularLocation>
        <location evidence="1">Cell membrane</location>
        <topology evidence="1">Multi-pass membrane protein</topology>
    </subcellularLocation>
</comment>
<accession>A0A4U0FF91</accession>
<evidence type="ECO:0000259" key="10">
    <source>
        <dbReference type="SMART" id="SM00849"/>
    </source>
</evidence>
<evidence type="ECO:0000256" key="1">
    <source>
        <dbReference type="ARBA" id="ARBA00004651"/>
    </source>
</evidence>
<feature type="domain" description="Metallo-beta-lactamase" evidence="10">
    <location>
        <begin position="578"/>
        <end position="779"/>
    </location>
</feature>
<dbReference type="InterPro" id="IPR001279">
    <property type="entry name" value="Metallo-B-lactamas"/>
</dbReference>
<evidence type="ECO:0000313" key="11">
    <source>
        <dbReference type="EMBL" id="TJY43480.1"/>
    </source>
</evidence>
<feature type="transmembrane region" description="Helical" evidence="9">
    <location>
        <begin position="362"/>
        <end position="386"/>
    </location>
</feature>
<dbReference type="Gene3D" id="3.60.15.10">
    <property type="entry name" value="Ribonuclease Z/Hydroxyacylglutathione hydrolase-like"/>
    <property type="match status" value="1"/>
</dbReference>
<evidence type="ECO:0000256" key="8">
    <source>
        <dbReference type="ARBA" id="ARBA00048505"/>
    </source>
</evidence>
<feature type="transmembrane region" description="Helical" evidence="9">
    <location>
        <begin position="260"/>
        <end position="282"/>
    </location>
</feature>
<keyword evidence="2" id="KW-1003">Cell membrane</keyword>
<feature type="transmembrane region" description="Helical" evidence="9">
    <location>
        <begin position="423"/>
        <end position="448"/>
    </location>
</feature>